<keyword evidence="2" id="KW-0238">DNA-binding</keyword>
<dbReference type="InterPro" id="IPR000835">
    <property type="entry name" value="HTH_MarR-typ"/>
</dbReference>
<dbReference type="OrthoDB" id="4462574at2"/>
<keyword evidence="3" id="KW-1185">Reference proteome</keyword>
<dbReference type="RefSeq" id="WP_089251145.1">
    <property type="nucleotide sequence ID" value="NZ_FZOW01000018.1"/>
</dbReference>
<evidence type="ECO:0000313" key="2">
    <source>
        <dbReference type="EMBL" id="SNT42581.1"/>
    </source>
</evidence>
<dbReference type="SUPFAM" id="SSF46785">
    <property type="entry name" value="Winged helix' DNA-binding domain"/>
    <property type="match status" value="1"/>
</dbReference>
<dbReference type="SMART" id="SM00347">
    <property type="entry name" value="HTH_MARR"/>
    <property type="match status" value="1"/>
</dbReference>
<dbReference type="GO" id="GO:0003677">
    <property type="term" value="F:DNA binding"/>
    <property type="evidence" value="ECO:0007669"/>
    <property type="project" value="UniProtKB-KW"/>
</dbReference>
<dbReference type="Proteomes" id="UP000198327">
    <property type="component" value="Unassembled WGS sequence"/>
</dbReference>
<proteinExistence type="predicted"/>
<protein>
    <submittedName>
        <fullName evidence="2">DNA-binding transcriptional regulator, MarR family</fullName>
    </submittedName>
</protein>
<sequence length="152" mass="16912">MYSHDLATTTQTRGAVELDIAATLIRVAGTVRTRLDEILVRYRVSWAGFEVLDLVCTDGPKTYRALAHHLDRHRTSVRSIVAGLVDSGYVTRTLGAARSDEFVVEPTESGRSVHDRARRALDGCGFDFLALDDPAAMVDQLRELDRGLRSRR</sequence>
<reference evidence="3" key="1">
    <citation type="submission" date="2017-06" db="EMBL/GenBank/DDBJ databases">
        <authorList>
            <person name="Varghese N."/>
            <person name="Submissions S."/>
        </authorList>
    </citation>
    <scope>NUCLEOTIDE SEQUENCE [LARGE SCALE GENOMIC DNA]</scope>
    <source>
        <strain evidence="3">JCM 23211</strain>
    </source>
</reference>
<dbReference type="EMBL" id="FZOW01000018">
    <property type="protein sequence ID" value="SNT42581.1"/>
    <property type="molecule type" value="Genomic_DNA"/>
</dbReference>
<accession>A0A239MIU2</accession>
<gene>
    <name evidence="2" type="ORF">SAMN05421642_118105</name>
</gene>
<dbReference type="Gene3D" id="1.10.10.10">
    <property type="entry name" value="Winged helix-like DNA-binding domain superfamily/Winged helix DNA-binding domain"/>
    <property type="match status" value="1"/>
</dbReference>
<evidence type="ECO:0000259" key="1">
    <source>
        <dbReference type="SMART" id="SM00347"/>
    </source>
</evidence>
<name>A0A239MIU2_9NOCA</name>
<evidence type="ECO:0000313" key="3">
    <source>
        <dbReference type="Proteomes" id="UP000198327"/>
    </source>
</evidence>
<organism evidence="2 3">
    <name type="scientific">Rhodococcoides kyotonense</name>
    <dbReference type="NCBI Taxonomy" id="398843"/>
    <lineage>
        <taxon>Bacteria</taxon>
        <taxon>Bacillati</taxon>
        <taxon>Actinomycetota</taxon>
        <taxon>Actinomycetes</taxon>
        <taxon>Mycobacteriales</taxon>
        <taxon>Nocardiaceae</taxon>
        <taxon>Rhodococcoides</taxon>
    </lineage>
</organism>
<dbReference type="AlphaFoldDB" id="A0A239MIU2"/>
<dbReference type="InterPro" id="IPR036388">
    <property type="entry name" value="WH-like_DNA-bd_sf"/>
</dbReference>
<dbReference type="GO" id="GO:0003700">
    <property type="term" value="F:DNA-binding transcription factor activity"/>
    <property type="evidence" value="ECO:0007669"/>
    <property type="project" value="InterPro"/>
</dbReference>
<feature type="domain" description="HTH marR-type" evidence="1">
    <location>
        <begin position="37"/>
        <end position="137"/>
    </location>
</feature>
<dbReference type="InterPro" id="IPR036390">
    <property type="entry name" value="WH_DNA-bd_sf"/>
</dbReference>